<evidence type="ECO:0000256" key="1">
    <source>
        <dbReference type="SAM" id="SignalP"/>
    </source>
</evidence>
<dbReference type="InterPro" id="IPR050490">
    <property type="entry name" value="Bact_solute-bd_prot1"/>
</dbReference>
<feature type="signal peptide" evidence="1">
    <location>
        <begin position="1"/>
        <end position="22"/>
    </location>
</feature>
<evidence type="ECO:0000313" key="3">
    <source>
        <dbReference type="Proteomes" id="UP000824243"/>
    </source>
</evidence>
<protein>
    <submittedName>
        <fullName evidence="2">Sugar ABC transporter substrate-binding protein</fullName>
    </submittedName>
</protein>
<reference evidence="2" key="1">
    <citation type="journal article" date="2021" name="PeerJ">
        <title>Extensive microbial diversity within the chicken gut microbiome revealed by metagenomics and culture.</title>
        <authorList>
            <person name="Gilroy R."/>
            <person name="Ravi A."/>
            <person name="Getino M."/>
            <person name="Pursley I."/>
            <person name="Horton D.L."/>
            <person name="Alikhan N.F."/>
            <person name="Baker D."/>
            <person name="Gharbi K."/>
            <person name="Hall N."/>
            <person name="Watson M."/>
            <person name="Adriaenssens E.M."/>
            <person name="Foster-Nyarko E."/>
            <person name="Jarju S."/>
            <person name="Secka A."/>
            <person name="Antonio M."/>
            <person name="Oren A."/>
            <person name="Chaudhuri R.R."/>
            <person name="La Ragione R."/>
            <person name="Hildebrand F."/>
            <person name="Pallen M.J."/>
        </authorList>
    </citation>
    <scope>NUCLEOTIDE SEQUENCE</scope>
    <source>
        <strain evidence="2">ChiSjej5B23-15282</strain>
    </source>
</reference>
<dbReference type="SUPFAM" id="SSF53850">
    <property type="entry name" value="Periplasmic binding protein-like II"/>
    <property type="match status" value="1"/>
</dbReference>
<dbReference type="PANTHER" id="PTHR43649:SF11">
    <property type="entry name" value="ABC TRANSPORTER SUBSTRATE-BINDING PROTEIN YESO-RELATED"/>
    <property type="match status" value="1"/>
</dbReference>
<dbReference type="InterPro" id="IPR006059">
    <property type="entry name" value="SBP"/>
</dbReference>
<dbReference type="AlphaFoldDB" id="A0A9D2ASP0"/>
<accession>A0A9D2ASP0</accession>
<evidence type="ECO:0000313" key="2">
    <source>
        <dbReference type="EMBL" id="HIX47709.1"/>
    </source>
</evidence>
<dbReference type="Proteomes" id="UP000824243">
    <property type="component" value="Unassembled WGS sequence"/>
</dbReference>
<organism evidence="2 3">
    <name type="scientific">Candidatus Mediterraneibacter caccavium</name>
    <dbReference type="NCBI Taxonomy" id="2838661"/>
    <lineage>
        <taxon>Bacteria</taxon>
        <taxon>Bacillati</taxon>
        <taxon>Bacillota</taxon>
        <taxon>Clostridia</taxon>
        <taxon>Lachnospirales</taxon>
        <taxon>Lachnospiraceae</taxon>
        <taxon>Mediterraneibacter</taxon>
    </lineage>
</organism>
<sequence>MKKRMKKLASLLLASAMVFSLAACGGGGDDADGGNDSADGKTTIKITWWGGDSRHEYTQELLDAYTAENPNVEFEATPAGWEGYFDKLSTQAASGSMPDIVQMDYLYIATYAKNGSLADLSEFIEDGTIDTANVDDATLNTGLIDGKMAGIVAGTNALAVTYNPEVLEAAGVEAPTDDWTWDDYVALNTAVSESTGEESALTATIGPFGDMNFFNYYVRQHGETLFNEDGTALAFDDDSITADYFQMWADMAAADVTPDPDEQSQIATLGIESLPVVTGEAGTTLEWNTYPNKVVASNPNLKLALMPGANENNAMWLKPGMFWSVSESSKVKEECAKFINWMINSEEANDIIMAERGVPISSEIRDYLKSKEDVDQTMIDMFDYVDKVTEIAGECPAADPGGIAEINKAFNDAGNSVMYGQATAEEAAASFREQANEILERNNG</sequence>
<comment type="caution">
    <text evidence="2">The sequence shown here is derived from an EMBL/GenBank/DDBJ whole genome shotgun (WGS) entry which is preliminary data.</text>
</comment>
<keyword evidence="1" id="KW-0732">Signal</keyword>
<feature type="chain" id="PRO_5038469996" evidence="1">
    <location>
        <begin position="23"/>
        <end position="444"/>
    </location>
</feature>
<dbReference type="Pfam" id="PF01547">
    <property type="entry name" value="SBP_bac_1"/>
    <property type="match status" value="1"/>
</dbReference>
<dbReference type="EMBL" id="DXFA01000028">
    <property type="protein sequence ID" value="HIX47709.1"/>
    <property type="molecule type" value="Genomic_DNA"/>
</dbReference>
<name>A0A9D2ASP0_9FIRM</name>
<gene>
    <name evidence="2" type="ORF">H9981_01615</name>
</gene>
<dbReference type="PROSITE" id="PS51257">
    <property type="entry name" value="PROKAR_LIPOPROTEIN"/>
    <property type="match status" value="1"/>
</dbReference>
<proteinExistence type="predicted"/>
<dbReference type="Gene3D" id="3.40.190.10">
    <property type="entry name" value="Periplasmic binding protein-like II"/>
    <property type="match status" value="2"/>
</dbReference>
<dbReference type="CDD" id="cd13585">
    <property type="entry name" value="PBP2_TMBP_like"/>
    <property type="match status" value="1"/>
</dbReference>
<reference evidence="2" key="2">
    <citation type="submission" date="2021-04" db="EMBL/GenBank/DDBJ databases">
        <authorList>
            <person name="Gilroy R."/>
        </authorList>
    </citation>
    <scope>NUCLEOTIDE SEQUENCE</scope>
    <source>
        <strain evidence="2">ChiSjej5B23-15282</strain>
    </source>
</reference>
<dbReference type="PANTHER" id="PTHR43649">
    <property type="entry name" value="ARABINOSE-BINDING PROTEIN-RELATED"/>
    <property type="match status" value="1"/>
</dbReference>